<accession>A0A1E4SJY2</accession>
<proteinExistence type="predicted"/>
<dbReference type="PANTHER" id="PTHR13060">
    <property type="entry name" value="SGT1 PROTEIN HSGT1 SUPPRESSOR OF GCR2"/>
    <property type="match status" value="1"/>
</dbReference>
<name>A0A1E4SJY2_9ASCO</name>
<dbReference type="GO" id="GO:0005634">
    <property type="term" value="C:nucleus"/>
    <property type="evidence" value="ECO:0007669"/>
    <property type="project" value="TreeGrafter"/>
</dbReference>
<dbReference type="RefSeq" id="XP_020064922.1">
    <property type="nucleotide sequence ID" value="XM_020211564.1"/>
</dbReference>
<dbReference type="GeneID" id="30985700"/>
<organism evidence="2 3">
    <name type="scientific">Suhomyces tanzawaensis NRRL Y-17324</name>
    <dbReference type="NCBI Taxonomy" id="984487"/>
    <lineage>
        <taxon>Eukaryota</taxon>
        <taxon>Fungi</taxon>
        <taxon>Dikarya</taxon>
        <taxon>Ascomycota</taxon>
        <taxon>Saccharomycotina</taxon>
        <taxon>Pichiomycetes</taxon>
        <taxon>Debaryomycetaceae</taxon>
        <taxon>Suhomyces</taxon>
    </lineage>
</organism>
<dbReference type="InterPro" id="IPR010770">
    <property type="entry name" value="Ecd"/>
</dbReference>
<dbReference type="AlphaFoldDB" id="A0A1E4SJY2"/>
<keyword evidence="3" id="KW-1185">Reference proteome</keyword>
<gene>
    <name evidence="2" type="ORF">CANTADRAFT_89428</name>
</gene>
<feature type="region of interest" description="Disordered" evidence="1">
    <location>
        <begin position="360"/>
        <end position="389"/>
    </location>
</feature>
<reference evidence="3" key="1">
    <citation type="submission" date="2016-05" db="EMBL/GenBank/DDBJ databases">
        <title>Comparative genomics of biotechnologically important yeasts.</title>
        <authorList>
            <consortium name="DOE Joint Genome Institute"/>
            <person name="Riley R."/>
            <person name="Haridas S."/>
            <person name="Wolfe K.H."/>
            <person name="Lopes M.R."/>
            <person name="Hittinger C.T."/>
            <person name="Goker M."/>
            <person name="Salamov A."/>
            <person name="Wisecaver J."/>
            <person name="Long T.M."/>
            <person name="Aerts A.L."/>
            <person name="Barry K."/>
            <person name="Choi C."/>
            <person name="Clum A."/>
            <person name="Coughlan A.Y."/>
            <person name="Deshpande S."/>
            <person name="Douglass A.P."/>
            <person name="Hanson S.J."/>
            <person name="Klenk H.-P."/>
            <person name="Labutti K."/>
            <person name="Lapidus A."/>
            <person name="Lindquist E."/>
            <person name="Lipzen A."/>
            <person name="Meier-Kolthoff J.P."/>
            <person name="Ohm R.A."/>
            <person name="Otillar R.P."/>
            <person name="Pangilinan J."/>
            <person name="Peng Y."/>
            <person name="Rokas A."/>
            <person name="Rosa C.A."/>
            <person name="Scheuner C."/>
            <person name="Sibirny A.A."/>
            <person name="Slot J.C."/>
            <person name="Stielow J.B."/>
            <person name="Sun H."/>
            <person name="Kurtzman C.P."/>
            <person name="Blackwell M."/>
            <person name="Grigoriev I.V."/>
            <person name="Jeffries T.W."/>
        </authorList>
    </citation>
    <scope>NUCLEOTIDE SEQUENCE [LARGE SCALE GENOMIC DNA]</scope>
    <source>
        <strain evidence="3">NRRL Y-17324</strain>
    </source>
</reference>
<evidence type="ECO:0000313" key="3">
    <source>
        <dbReference type="Proteomes" id="UP000094285"/>
    </source>
</evidence>
<sequence>MTLDDSYVWETSPPNPITVSQRFSKLTASFLVIGSLLEEVSHHLDPFIKHYPWSINRPYYDSSTRNIKGTVVPYVYGELEHEDMFEDEQLLVSLLMELSQKGCFVHVWNSEEYEPLLVYAVNAVAEWEGIISLNRVWLNNGKIATLNTHGAYSSDTKDANKFLPMDRAVAQVLNGDHTVDESLSKEVVTSLNPFLSSYKLENVYDFTLQLPGKIATAFTSDPWLIGKALSAWKPKESSSMKAEQGSDHATVTISLNLSSLLHLSLITEGRLELELISEELVRGYGELGQSVEHSSTSQEHNSRDVLQSILLEQNRINIPIAPDYQTFREMVEQMDFDEQDIQKRSEEDAGRLQEHFESYLEKENQKVKDSHNADEEEEEDSSDDSSILRDFENNPELLDFINYCYEDKHKKTRVYDYNDDSDYQSDGSIFEINHDSEDDGDRIIDVDDEEDALVQDDEQEEKIGERFEQELSDDETEEIHYGMGKVQL</sequence>
<feature type="compositionally biased region" description="Acidic residues" evidence="1">
    <location>
        <begin position="374"/>
        <end position="383"/>
    </location>
</feature>
<dbReference type="STRING" id="984487.A0A1E4SJY2"/>
<dbReference type="Proteomes" id="UP000094285">
    <property type="component" value="Unassembled WGS sequence"/>
</dbReference>
<feature type="compositionally biased region" description="Basic and acidic residues" evidence="1">
    <location>
        <begin position="360"/>
        <end position="373"/>
    </location>
</feature>
<evidence type="ECO:0000256" key="1">
    <source>
        <dbReference type="SAM" id="MobiDB-lite"/>
    </source>
</evidence>
<evidence type="ECO:0008006" key="4">
    <source>
        <dbReference type="Google" id="ProtNLM"/>
    </source>
</evidence>
<evidence type="ECO:0000313" key="2">
    <source>
        <dbReference type="EMBL" id="ODV79800.1"/>
    </source>
</evidence>
<protein>
    <recommendedName>
        <fullName evidence="4">SGT1-domain-containing protein</fullName>
    </recommendedName>
</protein>
<dbReference type="EMBL" id="KV453911">
    <property type="protein sequence ID" value="ODV79800.1"/>
    <property type="molecule type" value="Genomic_DNA"/>
</dbReference>
<dbReference type="OrthoDB" id="27237at2759"/>
<dbReference type="PANTHER" id="PTHR13060:SF0">
    <property type="entry name" value="PROTEIN ECDYSONELESS HOMOLOG"/>
    <property type="match status" value="1"/>
</dbReference>